<dbReference type="Proteomes" id="UP000815677">
    <property type="component" value="Unassembled WGS sequence"/>
</dbReference>
<organism evidence="1 2">
    <name type="scientific">Mycena chlorophos</name>
    <name type="common">Agaric fungus</name>
    <name type="synonym">Agaricus chlorophos</name>
    <dbReference type="NCBI Taxonomy" id="658473"/>
    <lineage>
        <taxon>Eukaryota</taxon>
        <taxon>Fungi</taxon>
        <taxon>Dikarya</taxon>
        <taxon>Basidiomycota</taxon>
        <taxon>Agaricomycotina</taxon>
        <taxon>Agaricomycetes</taxon>
        <taxon>Agaricomycetidae</taxon>
        <taxon>Agaricales</taxon>
        <taxon>Marasmiineae</taxon>
        <taxon>Mycenaceae</taxon>
        <taxon>Mycena</taxon>
    </lineage>
</organism>
<protein>
    <submittedName>
        <fullName evidence="1">Uncharacterized protein</fullName>
    </submittedName>
</protein>
<keyword evidence="2" id="KW-1185">Reference proteome</keyword>
<dbReference type="EMBL" id="DF844984">
    <property type="protein sequence ID" value="GAT48843.1"/>
    <property type="molecule type" value="Genomic_DNA"/>
</dbReference>
<reference evidence="1" key="1">
    <citation type="submission" date="2014-09" db="EMBL/GenBank/DDBJ databases">
        <title>Genome sequence of the luminous mushroom Mycena chlorophos for searching fungal bioluminescence genes.</title>
        <authorList>
            <person name="Tanaka Y."/>
            <person name="Kasuga D."/>
            <person name="Oba Y."/>
            <person name="Hase S."/>
            <person name="Sato K."/>
            <person name="Oba Y."/>
            <person name="Sakakibara Y."/>
        </authorList>
    </citation>
    <scope>NUCLEOTIDE SEQUENCE</scope>
</reference>
<name>A0ABQ0LCM2_MYCCL</name>
<sequence>MVEADAAWDHFAQLSAGPRVCSLATSTQRRCKPRYPAATPHCVLAARLDFFFGCQGRTQTEVAAKFDHDVTLHPYALAEDQETRDTMEVSSILFVGLSNLINVHPAGVATRYNIDEEIRADHMPYPDAMPTRSTHLVVINTQNRISWTTEQIEHVLSGVIPKNAIVRILFLSGIPDSQMRAFLHKNLCEFKRASVIQLAGQRAVNAVNDAGIFDESIEDIKPGTVALKPISGEPRVLVGNIHPYLAEAMGWLTKECEMLMRAFAYITAVAGLLHAVDGDHESPILPYIDRLRVVIATFRLPMQRVVVRYRAVRAPSSSVFHPRSFNLISGGKSHTRLLTFKVFGLQFHLTLSDHTLPRYIFRYAAIDSRSRYSVRVNVAYLWFEIVSQTTNEPVAAIPFWRALKKVGFCPLVHVAEALELLSKKDMIKSCSIWRFNPYDFQQWHGESDATIRRLFARVQVAIEPLKYILPSKAIETLPHPFDWHRSPFFTGIDKNGQLEPLYVPVVAGIVRFNLFVSDNSPVILAWTLGAEAYAVDDDEDDDKDDDDESHAEAESEVCLDFHDYGGEFGFCLVLREKPTAPREKGKIAARLPLGVAWELAAFRFLLLIAVGHRLISFSDIENSPLTIMSHQRYARLRTHSIAQRIERLENRKKSEGA</sequence>
<gene>
    <name evidence="1" type="ORF">MCHLO_06215</name>
</gene>
<evidence type="ECO:0000313" key="1">
    <source>
        <dbReference type="EMBL" id="GAT48843.1"/>
    </source>
</evidence>
<proteinExistence type="predicted"/>
<evidence type="ECO:0000313" key="2">
    <source>
        <dbReference type="Proteomes" id="UP000815677"/>
    </source>
</evidence>
<accession>A0ABQ0LCM2</accession>